<name>A0AA35X3X4_GEOBA</name>
<sequence>MEAGSYDIIASYSGENIQGSPFQLQVADPAKCEFLGGPPGTLQVGVVEEVVVKTRGAGDGKLGCSVDEPENTESDVVGSSLEENSEDTYTIRLEPKCLGKVQLFVTWAGRDIPESPVTINVSNAAQCSISGLGVEEEYVVGEPVNFTVDTAGAGEGNLLVKPRGASALYTPNITSSGTEHSVSFTPWEVGQHKVEVLWEGTHVPGSPVALEIRAAPDANACSATGSGLKRGYAGQPNTFKILSPEKGLLLQKKKGLEVTVSSADETVPVEITDNEDTSYTVTYTPPSEGPHVASVKFYEKPIMGSPFQISVVPAADASKCKAHGPALHPNSLHIAGTPLDLFVDTKEAGTGELQVVVKGPNDIKPKIYQAEESGIHSLKFDVPDAGKYYIYVWWSQMLIPGAPFKIKVHPGPVAANVKAYGPGLEPTVKAGDKGEFTVETKNAGIGTLTVRVHGVKGKFKIEANPIDESNPRTLLGHYDPQEGGDYIIAIRWSGVHIPNSPFNVHILAKEKEKKKKTKDSVEEVDGEEPVAKGKPRKMTREEMMAYQQQQMLMAGGRSMAYMAAGGAVAMNKKYRQNPSMAPATFAPEGQQPSSKTSDNKKAEKKKARKI</sequence>
<evidence type="ECO:0000256" key="2">
    <source>
        <dbReference type="ARBA" id="ARBA00022737"/>
    </source>
</evidence>
<dbReference type="InterPro" id="IPR013783">
    <property type="entry name" value="Ig-like_fold"/>
</dbReference>
<dbReference type="Gene3D" id="2.60.40.10">
    <property type="entry name" value="Immunoglobulins"/>
    <property type="match status" value="5"/>
</dbReference>
<gene>
    <name evidence="5" type="ORF">GBAR_LOCUS20674</name>
</gene>
<evidence type="ECO:0000313" key="6">
    <source>
        <dbReference type="Proteomes" id="UP001174909"/>
    </source>
</evidence>
<evidence type="ECO:0000313" key="5">
    <source>
        <dbReference type="EMBL" id="CAI8036897.1"/>
    </source>
</evidence>
<feature type="repeat" description="Filamin" evidence="3">
    <location>
        <begin position="119"/>
        <end position="212"/>
    </location>
</feature>
<dbReference type="SMART" id="SM00557">
    <property type="entry name" value="IG_FLMN"/>
    <property type="match status" value="5"/>
</dbReference>
<organism evidence="5 6">
    <name type="scientific">Geodia barretti</name>
    <name type="common">Barrett's horny sponge</name>
    <dbReference type="NCBI Taxonomy" id="519541"/>
    <lineage>
        <taxon>Eukaryota</taxon>
        <taxon>Metazoa</taxon>
        <taxon>Porifera</taxon>
        <taxon>Demospongiae</taxon>
        <taxon>Heteroscleromorpha</taxon>
        <taxon>Tetractinellida</taxon>
        <taxon>Astrophorina</taxon>
        <taxon>Geodiidae</taxon>
        <taxon>Geodia</taxon>
    </lineage>
</organism>
<feature type="repeat" description="Filamin" evidence="3">
    <location>
        <begin position="213"/>
        <end position="311"/>
    </location>
</feature>
<dbReference type="PANTHER" id="PTHR38537">
    <property type="entry name" value="JITTERBUG, ISOFORM N"/>
    <property type="match status" value="1"/>
</dbReference>
<feature type="repeat" description="Filamin" evidence="3">
    <location>
        <begin position="24"/>
        <end position="121"/>
    </location>
</feature>
<feature type="region of interest" description="Disordered" evidence="4">
    <location>
        <begin position="579"/>
        <end position="610"/>
    </location>
</feature>
<dbReference type="InterPro" id="IPR044801">
    <property type="entry name" value="Filamin"/>
</dbReference>
<comment type="similarity">
    <text evidence="1">Belongs to the filamin family.</text>
</comment>
<dbReference type="GO" id="GO:0051015">
    <property type="term" value="F:actin filament binding"/>
    <property type="evidence" value="ECO:0007669"/>
    <property type="project" value="InterPro"/>
</dbReference>
<accession>A0AA35X3X4</accession>
<proteinExistence type="inferred from homology"/>
<feature type="repeat" description="Filamin" evidence="3">
    <location>
        <begin position="1"/>
        <end position="26"/>
    </location>
</feature>
<dbReference type="PANTHER" id="PTHR38537:SF16">
    <property type="entry name" value="CALPONIN-HOMOLOGY (CH) DOMAIN-CONTAINING PROTEIN"/>
    <property type="match status" value="1"/>
</dbReference>
<feature type="region of interest" description="Disordered" evidence="4">
    <location>
        <begin position="512"/>
        <end position="538"/>
    </location>
</feature>
<dbReference type="InterPro" id="IPR014756">
    <property type="entry name" value="Ig_E-set"/>
</dbReference>
<dbReference type="PROSITE" id="PS50194">
    <property type="entry name" value="FILAMIN_REPEAT"/>
    <property type="match status" value="6"/>
</dbReference>
<dbReference type="AlphaFoldDB" id="A0AA35X3X4"/>
<protein>
    <submittedName>
        <fullName evidence="5">Filamin-B</fullName>
    </submittedName>
</protein>
<feature type="repeat" description="Filamin" evidence="3">
    <location>
        <begin position="312"/>
        <end position="408"/>
    </location>
</feature>
<dbReference type="EMBL" id="CASHTH010002907">
    <property type="protein sequence ID" value="CAI8036897.1"/>
    <property type="molecule type" value="Genomic_DNA"/>
</dbReference>
<dbReference type="Pfam" id="PF00630">
    <property type="entry name" value="Filamin"/>
    <property type="match status" value="5"/>
</dbReference>
<keyword evidence="2" id="KW-0677">Repeat</keyword>
<dbReference type="InterPro" id="IPR017868">
    <property type="entry name" value="Filamin/ABP280_repeat-like"/>
</dbReference>
<evidence type="ECO:0000256" key="3">
    <source>
        <dbReference type="PROSITE-ProRule" id="PRU00087"/>
    </source>
</evidence>
<comment type="caution">
    <text evidence="5">The sequence shown here is derived from an EMBL/GenBank/DDBJ whole genome shotgun (WGS) entry which is preliminary data.</text>
</comment>
<reference evidence="5" key="1">
    <citation type="submission" date="2023-03" db="EMBL/GenBank/DDBJ databases">
        <authorList>
            <person name="Steffen K."/>
            <person name="Cardenas P."/>
        </authorList>
    </citation>
    <scope>NUCLEOTIDE SEQUENCE</scope>
</reference>
<feature type="repeat" description="Filamin" evidence="3">
    <location>
        <begin position="409"/>
        <end position="506"/>
    </location>
</feature>
<evidence type="ECO:0000256" key="1">
    <source>
        <dbReference type="ARBA" id="ARBA00009238"/>
    </source>
</evidence>
<dbReference type="GO" id="GO:0030036">
    <property type="term" value="P:actin cytoskeleton organization"/>
    <property type="evidence" value="ECO:0007669"/>
    <property type="project" value="InterPro"/>
</dbReference>
<dbReference type="Proteomes" id="UP001174909">
    <property type="component" value="Unassembled WGS sequence"/>
</dbReference>
<keyword evidence="6" id="KW-1185">Reference proteome</keyword>
<dbReference type="SUPFAM" id="SSF81296">
    <property type="entry name" value="E set domains"/>
    <property type="match status" value="5"/>
</dbReference>
<evidence type="ECO:0000256" key="4">
    <source>
        <dbReference type="SAM" id="MobiDB-lite"/>
    </source>
</evidence>
<dbReference type="InterPro" id="IPR001298">
    <property type="entry name" value="Filamin/ABP280_rpt"/>
</dbReference>